<dbReference type="Proteomes" id="UP000678513">
    <property type="component" value="Chromosome"/>
</dbReference>
<reference evidence="1 2" key="1">
    <citation type="submission" date="2021-03" db="EMBL/GenBank/DDBJ databases">
        <title>Human Oral Microbial Genomes.</title>
        <authorList>
            <person name="Johnston C.D."/>
            <person name="Chen T."/>
            <person name="Dewhirst F.E."/>
        </authorList>
    </citation>
    <scope>NUCLEOTIDE SEQUENCE [LARGE SCALE GENOMIC DNA]</scope>
    <source>
        <strain evidence="1 2">DSMZ 100122</strain>
    </source>
</reference>
<dbReference type="InterPro" id="IPR021787">
    <property type="entry name" value="DUF3352"/>
</dbReference>
<keyword evidence="2" id="KW-1185">Reference proteome</keyword>
<protein>
    <submittedName>
        <fullName evidence="1">DUF3352 domain-containing protein</fullName>
    </submittedName>
</protein>
<proteinExistence type="predicted"/>
<dbReference type="Pfam" id="PF11832">
    <property type="entry name" value="DUF3352"/>
    <property type="match status" value="1"/>
</dbReference>
<sequence>MTPTKPKSKKTAIIASVVALALVVGGGVLAWSLLRGAAPAAAKGIPSNALAVFEVNLNPSASDKLAVKDIAEKFPVLKEQAGEVGDDYKKALWSLVEKTSPSTPDYDSEVKQWLGDSAAIAMMPSTTGRSTATPVFSFQVTNKDAAKAFAEKHAASSKVVFNDDTMVITDESIEITEDSLKSSNITTNEDYKADMGKLGDGYLATAWVSSELVKQSFESTTGGSTASESSIVDSRLAAGIKVEDGAIALRTISWSKEGFKERGESVKDAAGSLPTDWLGSFALSIPSETMDKVWEQIEDLPASQKEKLKEAGITSADDLRAILGSQISFAMTSGESGTPQFGLKVTTKDPSKHKNLIEAIAQNAGIEGLESAVEGDTVTTTFGPNSEAFKNPSNKLSSNSEHEKLTKGIDNPQFSGWVDAQQVIKLMDGNSGQGLPTNLKQNLERISGVGMVAGQIDDHYSDSWLRIGTN</sequence>
<organism evidence="1 2">
    <name type="scientific">Arachnia rubra</name>
    <dbReference type="NCBI Taxonomy" id="1547448"/>
    <lineage>
        <taxon>Bacteria</taxon>
        <taxon>Bacillati</taxon>
        <taxon>Actinomycetota</taxon>
        <taxon>Actinomycetes</taxon>
        <taxon>Propionibacteriales</taxon>
        <taxon>Propionibacteriaceae</taxon>
        <taxon>Arachnia</taxon>
    </lineage>
</organism>
<evidence type="ECO:0000313" key="2">
    <source>
        <dbReference type="Proteomes" id="UP000678513"/>
    </source>
</evidence>
<dbReference type="EMBL" id="CP072384">
    <property type="protein sequence ID" value="QUC07318.1"/>
    <property type="molecule type" value="Genomic_DNA"/>
</dbReference>
<dbReference type="RefSeq" id="WP_212321707.1">
    <property type="nucleotide sequence ID" value="NZ_AP024463.1"/>
</dbReference>
<gene>
    <name evidence="1" type="ORF">J5A65_10260</name>
</gene>
<accession>A0ABX7Y3H2</accession>
<name>A0ABX7Y3H2_9ACTN</name>
<evidence type="ECO:0000313" key="1">
    <source>
        <dbReference type="EMBL" id="QUC07318.1"/>
    </source>
</evidence>